<gene>
    <name evidence="1" type="ORF">SAMN04488136_1053</name>
</gene>
<dbReference type="STRING" id="861298.SAMN04488136_1053"/>
<reference evidence="1 2" key="1">
    <citation type="submission" date="2016-10" db="EMBL/GenBank/DDBJ databases">
        <authorList>
            <person name="de Groot N.N."/>
        </authorList>
    </citation>
    <scope>NUCLEOTIDE SEQUENCE [LARGE SCALE GENOMIC DNA]</scope>
    <source>
        <strain evidence="1 2">CGMCC 1.10228</strain>
    </source>
</reference>
<dbReference type="AlphaFoldDB" id="A0A1G7Y9Y1"/>
<evidence type="ECO:0000313" key="1">
    <source>
        <dbReference type="EMBL" id="SDG93252.1"/>
    </source>
</evidence>
<organism evidence="1 2">
    <name type="scientific">Vibrio xiamenensis</name>
    <dbReference type="NCBI Taxonomy" id="861298"/>
    <lineage>
        <taxon>Bacteria</taxon>
        <taxon>Pseudomonadati</taxon>
        <taxon>Pseudomonadota</taxon>
        <taxon>Gammaproteobacteria</taxon>
        <taxon>Vibrionales</taxon>
        <taxon>Vibrionaceae</taxon>
        <taxon>Vibrio</taxon>
    </lineage>
</organism>
<protein>
    <submittedName>
        <fullName evidence="1">Uncharacterized protein</fullName>
    </submittedName>
</protein>
<dbReference type="RefSeq" id="WP_093270586.1">
    <property type="nucleotide sequence ID" value="NZ_FNDD01000005.1"/>
</dbReference>
<sequence>MSILFGETNLDGKGSAANLLENGQMIDLSVKQFDFSDFPHEWSWDVEDGMALVSSTLDHYHNIFTSVSNTGEWNESGMKEVYIDSNDAETLTGEYNLESLTVENYVDVYINLTEELANENGETQINVIDAKRGEIDTQDAGSVNIEILANSNGDSWSNLFDVTTGDSDDEVQLYYSSESSMTEWTEFSVALNGGDDSFHYDLADAASELQTRFVDGGDDEDTLVLYSDTDDLDFANFEHIETEALEDVTLTLNQELLSNNADGLTISGVDIDFSDQYDEISATEQLDENGQDTGYWDVTVSYDDASYTLVTDSIDQDWAA</sequence>
<name>A0A1G7Y9Y1_9VIBR</name>
<accession>A0A1G7Y9Y1</accession>
<dbReference type="OrthoDB" id="5878065at2"/>
<dbReference type="Proteomes" id="UP000198854">
    <property type="component" value="Unassembled WGS sequence"/>
</dbReference>
<keyword evidence="2" id="KW-1185">Reference proteome</keyword>
<proteinExistence type="predicted"/>
<evidence type="ECO:0000313" key="2">
    <source>
        <dbReference type="Proteomes" id="UP000198854"/>
    </source>
</evidence>
<dbReference type="EMBL" id="FNDD01000005">
    <property type="protein sequence ID" value="SDG93252.1"/>
    <property type="molecule type" value="Genomic_DNA"/>
</dbReference>